<keyword evidence="1" id="KW-0472">Membrane</keyword>
<evidence type="ECO:0000313" key="2">
    <source>
        <dbReference type="EMBL" id="ERM96928.1"/>
    </source>
</evidence>
<organism evidence="2 3">
    <name type="scientific">Amborella trichopoda</name>
    <dbReference type="NCBI Taxonomy" id="13333"/>
    <lineage>
        <taxon>Eukaryota</taxon>
        <taxon>Viridiplantae</taxon>
        <taxon>Streptophyta</taxon>
        <taxon>Embryophyta</taxon>
        <taxon>Tracheophyta</taxon>
        <taxon>Spermatophyta</taxon>
        <taxon>Magnoliopsida</taxon>
        <taxon>Amborellales</taxon>
        <taxon>Amborellaceae</taxon>
        <taxon>Amborella</taxon>
    </lineage>
</organism>
<dbReference type="Proteomes" id="UP000017836">
    <property type="component" value="Unassembled WGS sequence"/>
</dbReference>
<proteinExistence type="predicted"/>
<protein>
    <submittedName>
        <fullName evidence="2">Uncharacterized protein</fullName>
    </submittedName>
</protein>
<name>W1NMZ3_AMBTC</name>
<keyword evidence="1" id="KW-0812">Transmembrane</keyword>
<dbReference type="AlphaFoldDB" id="W1NMZ3"/>
<dbReference type="EMBL" id="KI396637">
    <property type="protein sequence ID" value="ERM96928.1"/>
    <property type="molecule type" value="Genomic_DNA"/>
</dbReference>
<dbReference type="HOGENOM" id="CLU_2486355_0_0_1"/>
<sequence length="87" mass="9171">MPLALSSYGGDGSMHAFPSPWAGTTKWGVGEFGGNYSLLGLSPACLLLEISPVGSSEMACGFLLCSLRFAPLAILLGIRFFLLAWVM</sequence>
<accession>W1NMZ3</accession>
<evidence type="ECO:0000313" key="3">
    <source>
        <dbReference type="Proteomes" id="UP000017836"/>
    </source>
</evidence>
<keyword evidence="1" id="KW-1133">Transmembrane helix</keyword>
<gene>
    <name evidence="2" type="ORF">AMTR_s00074p00135590</name>
</gene>
<dbReference type="Gramene" id="ERM96928">
    <property type="protein sequence ID" value="ERM96928"/>
    <property type="gene ID" value="AMTR_s00074p00135590"/>
</dbReference>
<keyword evidence="3" id="KW-1185">Reference proteome</keyword>
<feature type="transmembrane region" description="Helical" evidence="1">
    <location>
        <begin position="61"/>
        <end position="86"/>
    </location>
</feature>
<reference evidence="3" key="1">
    <citation type="journal article" date="2013" name="Science">
        <title>The Amborella genome and the evolution of flowering plants.</title>
        <authorList>
            <consortium name="Amborella Genome Project"/>
        </authorList>
    </citation>
    <scope>NUCLEOTIDE SEQUENCE [LARGE SCALE GENOMIC DNA]</scope>
</reference>
<evidence type="ECO:0000256" key="1">
    <source>
        <dbReference type="SAM" id="Phobius"/>
    </source>
</evidence>